<dbReference type="Pfam" id="PF02600">
    <property type="entry name" value="DsbB"/>
    <property type="match status" value="1"/>
</dbReference>
<keyword evidence="8 12" id="KW-0472">Membrane</keyword>
<dbReference type="PIRSF" id="PIRSF036659">
    <property type="entry name" value="BdbC"/>
    <property type="match status" value="1"/>
</dbReference>
<dbReference type="SUPFAM" id="SSF158442">
    <property type="entry name" value="DsbB-like"/>
    <property type="match status" value="1"/>
</dbReference>
<evidence type="ECO:0000256" key="5">
    <source>
        <dbReference type="ARBA" id="ARBA00022982"/>
    </source>
</evidence>
<dbReference type="EMBL" id="MFQW01000022">
    <property type="protein sequence ID" value="OGH86366.1"/>
    <property type="molecule type" value="Genomic_DNA"/>
</dbReference>
<feature type="transmembrane region" description="Helical" evidence="12">
    <location>
        <begin position="24"/>
        <end position="42"/>
    </location>
</feature>
<gene>
    <name evidence="13" type="ORF">A2493_03735</name>
</gene>
<keyword evidence="5" id="KW-0249">Electron transport</keyword>
<evidence type="ECO:0000256" key="7">
    <source>
        <dbReference type="ARBA" id="ARBA00023002"/>
    </source>
</evidence>
<evidence type="ECO:0000256" key="12">
    <source>
        <dbReference type="SAM" id="Phobius"/>
    </source>
</evidence>
<dbReference type="PANTHER" id="PTHR43469:SF1">
    <property type="entry name" value="SPBETA PROPHAGE-DERIVED DISULFIDE BOND FORMATION PROTEIN B"/>
    <property type="match status" value="1"/>
</dbReference>
<proteinExistence type="inferred from homology"/>
<evidence type="ECO:0008006" key="15">
    <source>
        <dbReference type="Google" id="ProtNLM"/>
    </source>
</evidence>
<organism evidence="13 14">
    <name type="scientific">Candidatus Magasanikbacteria bacterium RIFOXYC12_FULL_33_11</name>
    <dbReference type="NCBI Taxonomy" id="1798701"/>
    <lineage>
        <taxon>Bacteria</taxon>
        <taxon>Candidatus Magasanikiibacteriota</taxon>
    </lineage>
</organism>
<dbReference type="PANTHER" id="PTHR43469">
    <property type="entry name" value="DISULFIDE FORMATION PROTEIN-RELATED"/>
    <property type="match status" value="1"/>
</dbReference>
<dbReference type="Gene3D" id="1.20.1550.10">
    <property type="entry name" value="DsbB-like"/>
    <property type="match status" value="1"/>
</dbReference>
<keyword evidence="6 12" id="KW-1133">Transmembrane helix</keyword>
<feature type="transmembrane region" description="Helical" evidence="12">
    <location>
        <begin position="84"/>
        <end position="102"/>
    </location>
</feature>
<dbReference type="GO" id="GO:0016020">
    <property type="term" value="C:membrane"/>
    <property type="evidence" value="ECO:0007669"/>
    <property type="project" value="UniProtKB-SubCell"/>
</dbReference>
<keyword evidence="10" id="KW-0143">Chaperone</keyword>
<evidence type="ECO:0000256" key="8">
    <source>
        <dbReference type="ARBA" id="ARBA00023136"/>
    </source>
</evidence>
<sequence>MGVLYFWLQKENDQIKKFLTKNSILFAWIVALSATLLSLYYSNILGFEPCSLCWWQRVFIYPQAIILGMAYFKKEKIEAVKYSYVLTIIGALFALYQNYLYYGGPEILACDSSITAISCTKLYILEFGYVTIPMMSLTAFLLIIFFLKIAKKK</sequence>
<name>A0A1F6NQY0_9BACT</name>
<evidence type="ECO:0000256" key="11">
    <source>
        <dbReference type="ARBA" id="ARBA00023284"/>
    </source>
</evidence>
<evidence type="ECO:0000256" key="1">
    <source>
        <dbReference type="ARBA" id="ARBA00004141"/>
    </source>
</evidence>
<comment type="caution">
    <text evidence="13">The sequence shown here is derived from an EMBL/GenBank/DDBJ whole genome shotgun (WGS) entry which is preliminary data.</text>
</comment>
<dbReference type="InterPro" id="IPR023380">
    <property type="entry name" value="DsbB-like_sf"/>
</dbReference>
<evidence type="ECO:0000256" key="9">
    <source>
        <dbReference type="ARBA" id="ARBA00023157"/>
    </source>
</evidence>
<dbReference type="InterPro" id="IPR012187">
    <property type="entry name" value="Disulphide_bond_form_BdbC"/>
</dbReference>
<evidence type="ECO:0000313" key="13">
    <source>
        <dbReference type="EMBL" id="OGH86366.1"/>
    </source>
</evidence>
<keyword evidence="3" id="KW-0813">Transport</keyword>
<comment type="subcellular location">
    <subcellularLocation>
        <location evidence="1">Membrane</location>
        <topology evidence="1">Multi-pass membrane protein</topology>
    </subcellularLocation>
</comment>
<keyword evidence="7" id="KW-0560">Oxidoreductase</keyword>
<reference evidence="13 14" key="1">
    <citation type="journal article" date="2016" name="Nat. Commun.">
        <title>Thousands of microbial genomes shed light on interconnected biogeochemical processes in an aquifer system.</title>
        <authorList>
            <person name="Anantharaman K."/>
            <person name="Brown C.T."/>
            <person name="Hug L.A."/>
            <person name="Sharon I."/>
            <person name="Castelle C.J."/>
            <person name="Probst A.J."/>
            <person name="Thomas B.C."/>
            <person name="Singh A."/>
            <person name="Wilkins M.J."/>
            <person name="Karaoz U."/>
            <person name="Brodie E.L."/>
            <person name="Williams K.H."/>
            <person name="Hubbard S.S."/>
            <person name="Banfield J.F."/>
        </authorList>
    </citation>
    <scope>NUCLEOTIDE SEQUENCE [LARGE SCALE GENOMIC DNA]</scope>
</reference>
<dbReference type="InterPro" id="IPR003752">
    <property type="entry name" value="DiS_bond_form_DsbB/BdbC"/>
</dbReference>
<feature type="transmembrane region" description="Helical" evidence="12">
    <location>
        <begin position="122"/>
        <end position="147"/>
    </location>
</feature>
<comment type="similarity">
    <text evidence="2">Belongs to the DsbB family. BdbC subfamily.</text>
</comment>
<protein>
    <recommendedName>
        <fullName evidence="15">2-oxoglutarate dehydrogenase</fullName>
    </recommendedName>
</protein>
<dbReference type="Proteomes" id="UP000178349">
    <property type="component" value="Unassembled WGS sequence"/>
</dbReference>
<evidence type="ECO:0000256" key="2">
    <source>
        <dbReference type="ARBA" id="ARBA00007602"/>
    </source>
</evidence>
<evidence type="ECO:0000256" key="10">
    <source>
        <dbReference type="ARBA" id="ARBA00023186"/>
    </source>
</evidence>
<evidence type="ECO:0000256" key="6">
    <source>
        <dbReference type="ARBA" id="ARBA00022989"/>
    </source>
</evidence>
<keyword evidence="9" id="KW-1015">Disulfide bond</keyword>
<evidence type="ECO:0000256" key="3">
    <source>
        <dbReference type="ARBA" id="ARBA00022448"/>
    </source>
</evidence>
<keyword evidence="11" id="KW-0676">Redox-active center</keyword>
<dbReference type="AlphaFoldDB" id="A0A1F6NQY0"/>
<evidence type="ECO:0000313" key="14">
    <source>
        <dbReference type="Proteomes" id="UP000178349"/>
    </source>
</evidence>
<keyword evidence="4 12" id="KW-0812">Transmembrane</keyword>
<evidence type="ECO:0000256" key="4">
    <source>
        <dbReference type="ARBA" id="ARBA00022692"/>
    </source>
</evidence>
<accession>A0A1F6NQY0</accession>
<dbReference type="GO" id="GO:0015035">
    <property type="term" value="F:protein-disulfide reductase activity"/>
    <property type="evidence" value="ECO:0007669"/>
    <property type="project" value="InterPro"/>
</dbReference>
<dbReference type="GO" id="GO:0006457">
    <property type="term" value="P:protein folding"/>
    <property type="evidence" value="ECO:0007669"/>
    <property type="project" value="InterPro"/>
</dbReference>